<evidence type="ECO:0000313" key="1">
    <source>
        <dbReference type="EMBL" id="KAK7809079.1"/>
    </source>
</evidence>
<dbReference type="EMBL" id="JBBHLL010000222">
    <property type="protein sequence ID" value="KAK7809079.1"/>
    <property type="molecule type" value="Genomic_DNA"/>
</dbReference>
<evidence type="ECO:0000313" key="2">
    <source>
        <dbReference type="Proteomes" id="UP001488838"/>
    </source>
</evidence>
<accession>A0AAW0I409</accession>
<organism evidence="1 2">
    <name type="scientific">Myodes glareolus</name>
    <name type="common">Bank vole</name>
    <name type="synonym">Clethrionomys glareolus</name>
    <dbReference type="NCBI Taxonomy" id="447135"/>
    <lineage>
        <taxon>Eukaryota</taxon>
        <taxon>Metazoa</taxon>
        <taxon>Chordata</taxon>
        <taxon>Craniata</taxon>
        <taxon>Vertebrata</taxon>
        <taxon>Euteleostomi</taxon>
        <taxon>Mammalia</taxon>
        <taxon>Eutheria</taxon>
        <taxon>Euarchontoglires</taxon>
        <taxon>Glires</taxon>
        <taxon>Rodentia</taxon>
        <taxon>Myomorpha</taxon>
        <taxon>Muroidea</taxon>
        <taxon>Cricetidae</taxon>
        <taxon>Arvicolinae</taxon>
        <taxon>Myodes</taxon>
    </lineage>
</organism>
<name>A0AAW0I409_MYOGA</name>
<comment type="caution">
    <text evidence="1">The sequence shown here is derived from an EMBL/GenBank/DDBJ whole genome shotgun (WGS) entry which is preliminary data.</text>
</comment>
<gene>
    <name evidence="1" type="ORF">U0070_008788</name>
</gene>
<keyword evidence="2" id="KW-1185">Reference proteome</keyword>
<dbReference type="AlphaFoldDB" id="A0AAW0I409"/>
<dbReference type="Proteomes" id="UP001488838">
    <property type="component" value="Unassembled WGS sequence"/>
</dbReference>
<protein>
    <submittedName>
        <fullName evidence="1">Uncharacterized protein</fullName>
    </submittedName>
</protein>
<reference evidence="1 2" key="1">
    <citation type="journal article" date="2023" name="bioRxiv">
        <title>Conserved and derived expression patterns and positive selection on dental genes reveal complex evolutionary context of ever-growing rodent molars.</title>
        <authorList>
            <person name="Calamari Z.T."/>
            <person name="Song A."/>
            <person name="Cohen E."/>
            <person name="Akter M."/>
            <person name="Roy R.D."/>
            <person name="Hallikas O."/>
            <person name="Christensen M.M."/>
            <person name="Li P."/>
            <person name="Marangoni P."/>
            <person name="Jernvall J."/>
            <person name="Klein O.D."/>
        </authorList>
    </citation>
    <scope>NUCLEOTIDE SEQUENCE [LARGE SCALE GENOMIC DNA]</scope>
    <source>
        <strain evidence="1">V071</strain>
    </source>
</reference>
<sequence length="71" mass="7659">MTKQSHSRTSSSCGCFCQTCIRSSQPTFQHGLERASCGVLHLGAVDSFLLLGEGESVFFNGVISGRMTMLQ</sequence>
<proteinExistence type="predicted"/>